<dbReference type="PANTHER" id="PTHR43386:SF24">
    <property type="entry name" value="OLIGOPEPTIDE TRANSPORT SYSTEM PERMEASE PROTEIN AMID"/>
    <property type="match status" value="1"/>
</dbReference>
<dbReference type="GO" id="GO:0055085">
    <property type="term" value="P:transmembrane transport"/>
    <property type="evidence" value="ECO:0007669"/>
    <property type="project" value="InterPro"/>
</dbReference>
<reference evidence="12 13" key="2">
    <citation type="journal article" date="2013" name="PLoS ONE">
        <title>INDIGO - INtegrated Data Warehouse of MIcrobial GenOmes with Examples from the Red Sea Extremophiles.</title>
        <authorList>
            <person name="Alam I."/>
            <person name="Antunes A."/>
            <person name="Kamau A.A."/>
            <person name="Ba Alawi W."/>
            <person name="Kalkatawi M."/>
            <person name="Stingl U."/>
            <person name="Bajic V.B."/>
        </authorList>
    </citation>
    <scope>NUCLEOTIDE SEQUENCE [LARGE SCALE GENOMIC DNA]</scope>
    <source>
        <strain evidence="12 13">SSD-17B</strain>
    </source>
</reference>
<dbReference type="Pfam" id="PF12911">
    <property type="entry name" value="OppC_N"/>
    <property type="match status" value="1"/>
</dbReference>
<dbReference type="InterPro" id="IPR050366">
    <property type="entry name" value="BP-dependent_transpt_permease"/>
</dbReference>
<feature type="transmembrane region" description="Helical" evidence="10">
    <location>
        <begin position="308"/>
        <end position="330"/>
    </location>
</feature>
<feature type="transmembrane region" description="Helical" evidence="10">
    <location>
        <begin position="201"/>
        <end position="220"/>
    </location>
</feature>
<dbReference type="InterPro" id="IPR025966">
    <property type="entry name" value="OppC_N"/>
</dbReference>
<protein>
    <submittedName>
        <fullName evidence="12">Oligopeptide ABC transporter permease protein</fullName>
    </submittedName>
</protein>
<keyword evidence="5" id="KW-0571">Peptide transport</keyword>
<name>U2FQW9_9MOLU</name>
<proteinExistence type="inferred from homology"/>
<dbReference type="InParanoid" id="U2FQW9"/>
<dbReference type="GO" id="GO:0015833">
    <property type="term" value="P:peptide transport"/>
    <property type="evidence" value="ECO:0007669"/>
    <property type="project" value="UniProtKB-KW"/>
</dbReference>
<evidence type="ECO:0000256" key="9">
    <source>
        <dbReference type="ARBA" id="ARBA00024202"/>
    </source>
</evidence>
<feature type="domain" description="ABC transmembrane type-1" evidence="11">
    <location>
        <begin position="138"/>
        <end position="327"/>
    </location>
</feature>
<evidence type="ECO:0000256" key="8">
    <source>
        <dbReference type="ARBA" id="ARBA00023136"/>
    </source>
</evidence>
<evidence type="ECO:0000256" key="10">
    <source>
        <dbReference type="RuleBase" id="RU363032"/>
    </source>
</evidence>
<accession>U2FQW9</accession>
<dbReference type="Gene3D" id="1.10.3720.10">
    <property type="entry name" value="MetI-like"/>
    <property type="match status" value="1"/>
</dbReference>
<keyword evidence="4 10" id="KW-0812">Transmembrane</keyword>
<dbReference type="Pfam" id="PF00528">
    <property type="entry name" value="BPD_transp_1"/>
    <property type="match status" value="1"/>
</dbReference>
<dbReference type="NCBIfam" id="NF045475">
    <property type="entry name" value="Opp3C"/>
    <property type="match status" value="1"/>
</dbReference>
<evidence type="ECO:0000256" key="3">
    <source>
        <dbReference type="ARBA" id="ARBA00022475"/>
    </source>
</evidence>
<dbReference type="SUPFAM" id="SSF161098">
    <property type="entry name" value="MetI-like"/>
    <property type="match status" value="1"/>
</dbReference>
<dbReference type="GO" id="GO:0015031">
    <property type="term" value="P:protein transport"/>
    <property type="evidence" value="ECO:0007669"/>
    <property type="project" value="UniProtKB-KW"/>
</dbReference>
<dbReference type="PROSITE" id="PS50928">
    <property type="entry name" value="ABC_TM1"/>
    <property type="match status" value="1"/>
</dbReference>
<keyword evidence="2 10" id="KW-0813">Transport</keyword>
<dbReference type="STRING" id="1033810.HLPCO_000055"/>
<dbReference type="eggNOG" id="COG1173">
    <property type="taxonomic scope" value="Bacteria"/>
</dbReference>
<feature type="transmembrane region" description="Helical" evidence="10">
    <location>
        <begin position="140"/>
        <end position="165"/>
    </location>
</feature>
<sequence length="341" mass="37992">MDVVTRENQTDIPKEEFELTQQGENLKDVVEGETLSFWRDSWNRLMSNKAAFVALIVIGLIILGAIFIPMISPHGLDDQNTYAKFLPPRVQVLEKLGIMDGTNAKGEFEYTGDFEDAYHWWGTDNNGRDLFTRVWYGARISLFVAFVAASIDVLIGMLYGGISGYFGGKVDLIMQRIIELIAGIPNLVVATLFVMLFEEGLLPIILALVITNWIGMSRVVRAQFIKYRNQEFILASRTLGASDVRLIFKHLFPNIIGQVVVVSMFSIPGAIFYEAFLSFIGIGIQSPYTSLGALISDGQAQLTLNPHALFYPSLILSILMLGFNLLANGLRDALDPKLRSK</sequence>
<dbReference type="InterPro" id="IPR000515">
    <property type="entry name" value="MetI-like"/>
</dbReference>
<keyword evidence="8 10" id="KW-0472">Membrane</keyword>
<keyword evidence="13" id="KW-1185">Reference proteome</keyword>
<evidence type="ECO:0000256" key="2">
    <source>
        <dbReference type="ARBA" id="ARBA00022448"/>
    </source>
</evidence>
<feature type="transmembrane region" description="Helical" evidence="10">
    <location>
        <begin position="50"/>
        <end position="71"/>
    </location>
</feature>
<feature type="transmembrane region" description="Helical" evidence="10">
    <location>
        <begin position="177"/>
        <end position="195"/>
    </location>
</feature>
<dbReference type="GO" id="GO:0005886">
    <property type="term" value="C:plasma membrane"/>
    <property type="evidence" value="ECO:0007669"/>
    <property type="project" value="UniProtKB-SubCell"/>
</dbReference>
<comment type="subcellular location">
    <subcellularLocation>
        <location evidence="1 10">Cell membrane</location>
        <topology evidence="1 10">Multi-pass membrane protein</topology>
    </subcellularLocation>
</comment>
<evidence type="ECO:0000256" key="4">
    <source>
        <dbReference type="ARBA" id="ARBA00022692"/>
    </source>
</evidence>
<keyword evidence="3" id="KW-1003">Cell membrane</keyword>
<dbReference type="AlphaFoldDB" id="U2FQW9"/>
<keyword evidence="6" id="KW-0653">Protein transport</keyword>
<reference evidence="12 13" key="1">
    <citation type="journal article" date="2011" name="J. Bacteriol.">
        <title>Genome sequence of Haloplasma contractile, an unusual contractile bacterium from a deep-sea anoxic brine lake.</title>
        <authorList>
            <person name="Antunes A."/>
            <person name="Alam I."/>
            <person name="El Dorry H."/>
            <person name="Siam R."/>
            <person name="Robertson A."/>
            <person name="Bajic V.B."/>
            <person name="Stingl U."/>
        </authorList>
    </citation>
    <scope>NUCLEOTIDE SEQUENCE [LARGE SCALE GENOMIC DNA]</scope>
    <source>
        <strain evidence="12 13">SSD-17B</strain>
    </source>
</reference>
<evidence type="ECO:0000256" key="6">
    <source>
        <dbReference type="ARBA" id="ARBA00022927"/>
    </source>
</evidence>
<dbReference type="RefSeq" id="WP_008826489.1">
    <property type="nucleotide sequence ID" value="NZ_AFNU02000001.1"/>
</dbReference>
<keyword evidence="7 10" id="KW-1133">Transmembrane helix</keyword>
<dbReference type="OrthoDB" id="9797472at2"/>
<dbReference type="InterPro" id="IPR035906">
    <property type="entry name" value="MetI-like_sf"/>
</dbReference>
<comment type="similarity">
    <text evidence="9">Belongs to the binding-protein-dependent transport system permease family. OppBC subfamily.</text>
</comment>
<dbReference type="Proteomes" id="UP000005707">
    <property type="component" value="Unassembled WGS sequence"/>
</dbReference>
<evidence type="ECO:0000256" key="1">
    <source>
        <dbReference type="ARBA" id="ARBA00004651"/>
    </source>
</evidence>
<evidence type="ECO:0000256" key="5">
    <source>
        <dbReference type="ARBA" id="ARBA00022856"/>
    </source>
</evidence>
<feature type="transmembrane region" description="Helical" evidence="10">
    <location>
        <begin position="255"/>
        <end position="288"/>
    </location>
</feature>
<dbReference type="FunCoup" id="U2FQW9">
    <property type="interactions" value="329"/>
</dbReference>
<evidence type="ECO:0000256" key="7">
    <source>
        <dbReference type="ARBA" id="ARBA00022989"/>
    </source>
</evidence>
<dbReference type="PANTHER" id="PTHR43386">
    <property type="entry name" value="OLIGOPEPTIDE TRANSPORT SYSTEM PERMEASE PROTEIN APPC"/>
    <property type="match status" value="1"/>
</dbReference>
<gene>
    <name evidence="12" type="ORF">HLPCO_000055</name>
</gene>
<evidence type="ECO:0000259" key="11">
    <source>
        <dbReference type="PROSITE" id="PS50928"/>
    </source>
</evidence>
<evidence type="ECO:0000313" key="13">
    <source>
        <dbReference type="Proteomes" id="UP000005707"/>
    </source>
</evidence>
<dbReference type="CDD" id="cd06261">
    <property type="entry name" value="TM_PBP2"/>
    <property type="match status" value="1"/>
</dbReference>
<organism evidence="12 13">
    <name type="scientific">Haloplasma contractile SSD-17B</name>
    <dbReference type="NCBI Taxonomy" id="1033810"/>
    <lineage>
        <taxon>Bacteria</taxon>
        <taxon>Bacillati</taxon>
        <taxon>Mycoplasmatota</taxon>
        <taxon>Mollicutes</taxon>
        <taxon>Haloplasmatales</taxon>
        <taxon>Haloplasmataceae</taxon>
        <taxon>Haloplasma</taxon>
    </lineage>
</organism>
<evidence type="ECO:0000313" key="12">
    <source>
        <dbReference type="EMBL" id="ERJ13404.1"/>
    </source>
</evidence>
<dbReference type="EMBL" id="AFNU02000001">
    <property type="protein sequence ID" value="ERJ13404.1"/>
    <property type="molecule type" value="Genomic_DNA"/>
</dbReference>
<comment type="caution">
    <text evidence="12">The sequence shown here is derived from an EMBL/GenBank/DDBJ whole genome shotgun (WGS) entry which is preliminary data.</text>
</comment>